<feature type="transmembrane region" description="Helical" evidence="1">
    <location>
        <begin position="12"/>
        <end position="30"/>
    </location>
</feature>
<comment type="caution">
    <text evidence="2">The sequence shown here is derived from an EMBL/GenBank/DDBJ whole genome shotgun (WGS) entry which is preliminary data.</text>
</comment>
<evidence type="ECO:0000313" key="3">
    <source>
        <dbReference type="Proteomes" id="UP000004846"/>
    </source>
</evidence>
<dbReference type="HOGENOM" id="CLU_3152467_0_0_9"/>
<evidence type="ECO:0000256" key="1">
    <source>
        <dbReference type="SAM" id="Phobius"/>
    </source>
</evidence>
<accession>A0A125W265</accession>
<proteinExistence type="predicted"/>
<organism evidence="2 3">
    <name type="scientific">Enterococcus faecalis TX4248</name>
    <dbReference type="NCBI Taxonomy" id="749495"/>
    <lineage>
        <taxon>Bacteria</taxon>
        <taxon>Bacillati</taxon>
        <taxon>Bacillota</taxon>
        <taxon>Bacilli</taxon>
        <taxon>Lactobacillales</taxon>
        <taxon>Enterococcaceae</taxon>
        <taxon>Enterococcus</taxon>
    </lineage>
</organism>
<keyword evidence="1" id="KW-1133">Transmembrane helix</keyword>
<keyword evidence="1" id="KW-0812">Transmembrane</keyword>
<sequence>MRKTLENWSFTSNFFFFFNPIWLLFKIFYISDNEKVYYKHSVTKNSRN</sequence>
<dbReference type="EMBL" id="AEBR01000103">
    <property type="protein sequence ID" value="EFM81502.1"/>
    <property type="molecule type" value="Genomic_DNA"/>
</dbReference>
<keyword evidence="1" id="KW-0472">Membrane</keyword>
<evidence type="ECO:0000313" key="2">
    <source>
        <dbReference type="EMBL" id="EFM81502.1"/>
    </source>
</evidence>
<name>A0A125W265_ENTFL</name>
<protein>
    <submittedName>
        <fullName evidence="2">Uncharacterized protein</fullName>
    </submittedName>
</protein>
<dbReference type="Proteomes" id="UP000004846">
    <property type="component" value="Unassembled WGS sequence"/>
</dbReference>
<gene>
    <name evidence="2" type="ORF">HMPREF9498_02839</name>
</gene>
<reference evidence="3" key="1">
    <citation type="submission" date="2010-07" db="EMBL/GenBank/DDBJ databases">
        <authorList>
            <person name="Weinstock G."/>
            <person name="Sodergren E."/>
            <person name="Clifton S."/>
            <person name="Fulton L."/>
            <person name="Fulton B."/>
            <person name="Courtney L."/>
            <person name="Fronick C."/>
            <person name="Harrison M."/>
            <person name="Strong C."/>
            <person name="Farmer C."/>
            <person name="Delahaunty K."/>
            <person name="Markovic C."/>
            <person name="Hall O."/>
            <person name="Minx P."/>
            <person name="Tomlinson C."/>
            <person name="Mitreva M."/>
            <person name="Hou S."/>
            <person name="Chen J."/>
            <person name="Wollam A."/>
            <person name="Pepin K.H."/>
            <person name="Johnson M."/>
            <person name="Bhonagiri V."/>
            <person name="Zhang X."/>
            <person name="Suruliraj S."/>
            <person name="Warren W."/>
            <person name="Chinwalla A."/>
            <person name="Mardis E.R."/>
            <person name="Wilson R.K."/>
        </authorList>
    </citation>
    <scope>NUCLEOTIDE SEQUENCE [LARGE SCALE GENOMIC DNA]</scope>
    <source>
        <strain evidence="3">TX4248</strain>
    </source>
</reference>
<dbReference type="AlphaFoldDB" id="A0A125W265"/>